<keyword evidence="4" id="KW-1185">Reference proteome</keyword>
<feature type="compositionally biased region" description="Pro residues" evidence="1">
    <location>
        <begin position="336"/>
        <end position="349"/>
    </location>
</feature>
<name>A0ABV2ZE67_9ACTN</name>
<feature type="compositionally biased region" description="Basic and acidic residues" evidence="1">
    <location>
        <begin position="15"/>
        <end position="40"/>
    </location>
</feature>
<organism evidence="3 4">
    <name type="scientific">Streptomyces sp. 900129855</name>
    <dbReference type="NCBI Taxonomy" id="3155129"/>
    <lineage>
        <taxon>Bacteria</taxon>
        <taxon>Bacillati</taxon>
        <taxon>Actinomycetota</taxon>
        <taxon>Actinomycetes</taxon>
        <taxon>Kitasatosporales</taxon>
        <taxon>Streptomycetaceae</taxon>
        <taxon>Streptomyces</taxon>
    </lineage>
</organism>
<feature type="domain" description="Protein kinase" evidence="2">
    <location>
        <begin position="31"/>
        <end position="319"/>
    </location>
</feature>
<dbReference type="SUPFAM" id="SSF56112">
    <property type="entry name" value="Protein kinase-like (PK-like)"/>
    <property type="match status" value="1"/>
</dbReference>
<feature type="region of interest" description="Disordered" evidence="1">
    <location>
        <begin position="330"/>
        <end position="396"/>
    </location>
</feature>
<evidence type="ECO:0000313" key="4">
    <source>
        <dbReference type="Proteomes" id="UP001550739"/>
    </source>
</evidence>
<dbReference type="InterPro" id="IPR011009">
    <property type="entry name" value="Kinase-like_dom_sf"/>
</dbReference>
<gene>
    <name evidence="3" type="ORF">AB0E89_09565</name>
</gene>
<evidence type="ECO:0000313" key="3">
    <source>
        <dbReference type="EMBL" id="MEU3780823.1"/>
    </source>
</evidence>
<accession>A0ABV2ZE67</accession>
<reference evidence="3 4" key="1">
    <citation type="submission" date="2024-06" db="EMBL/GenBank/DDBJ databases">
        <title>The Natural Products Discovery Center: Release of the First 8490 Sequenced Strains for Exploring Actinobacteria Biosynthetic Diversity.</title>
        <authorList>
            <person name="Kalkreuter E."/>
            <person name="Kautsar S.A."/>
            <person name="Yang D."/>
            <person name="Bader C.D."/>
            <person name="Teijaro C.N."/>
            <person name="Fluegel L."/>
            <person name="Davis C.M."/>
            <person name="Simpson J.R."/>
            <person name="Lauterbach L."/>
            <person name="Steele A.D."/>
            <person name="Gui C."/>
            <person name="Meng S."/>
            <person name="Li G."/>
            <person name="Viehrig K."/>
            <person name="Ye F."/>
            <person name="Su P."/>
            <person name="Kiefer A.F."/>
            <person name="Nichols A."/>
            <person name="Cepeda A.J."/>
            <person name="Yan W."/>
            <person name="Fan B."/>
            <person name="Jiang Y."/>
            <person name="Adhikari A."/>
            <person name="Zheng C.-J."/>
            <person name="Schuster L."/>
            <person name="Cowan T.M."/>
            <person name="Smanski M.J."/>
            <person name="Chevrette M.G."/>
            <person name="De Carvalho L.P.S."/>
            <person name="Shen B."/>
        </authorList>
    </citation>
    <scope>NUCLEOTIDE SEQUENCE [LARGE SCALE GENOMIC DNA]</scope>
    <source>
        <strain evidence="3 4">NPDC033843</strain>
    </source>
</reference>
<dbReference type="InterPro" id="IPR000719">
    <property type="entry name" value="Prot_kinase_dom"/>
</dbReference>
<evidence type="ECO:0000256" key="1">
    <source>
        <dbReference type="SAM" id="MobiDB-lite"/>
    </source>
</evidence>
<dbReference type="Proteomes" id="UP001550739">
    <property type="component" value="Unassembled WGS sequence"/>
</dbReference>
<dbReference type="PROSITE" id="PS50011">
    <property type="entry name" value="PROTEIN_KINASE_DOM"/>
    <property type="match status" value="1"/>
</dbReference>
<dbReference type="EMBL" id="JBEZVE010000004">
    <property type="protein sequence ID" value="MEU3780823.1"/>
    <property type="molecule type" value="Genomic_DNA"/>
</dbReference>
<feature type="region of interest" description="Disordered" evidence="1">
    <location>
        <begin position="1"/>
        <end position="44"/>
    </location>
</feature>
<proteinExistence type="predicted"/>
<protein>
    <recommendedName>
        <fullName evidence="2">Protein kinase domain-containing protein</fullName>
    </recommendedName>
</protein>
<comment type="caution">
    <text evidence="3">The sequence shown here is derived from an EMBL/GenBank/DDBJ whole genome shotgun (WGS) entry which is preliminary data.</text>
</comment>
<dbReference type="Gene3D" id="1.10.510.10">
    <property type="entry name" value="Transferase(Phosphotransferase) domain 1"/>
    <property type="match status" value="1"/>
</dbReference>
<dbReference type="RefSeq" id="WP_361701739.1">
    <property type="nucleotide sequence ID" value="NZ_JBEZVE010000004.1"/>
</dbReference>
<sequence length="396" mass="42900">MVNDRRPGPHGGTPGERREPGDRREPGERREPDGPSRGDGEFDELSMISPQGALRRVEARFGPDLPRMVRPPAVGRRVQFGDDWSGLQVRLPEAELANETAQSTIEAETAAVLTVHRAYSGTRYSGLFPVPIGYDINATEPFIVYAAPRGRSVAALAQGVSTSQQRVIERDLVLAVRLMEAVGLVHQGLVPAAVRWDDHGIQLWDFGSVTHLGRPRRPFGIPPYASPEQRHGEGLTDARDALWSVGQVMHQLVTGRPGHPDGPSSDLPAHPSLAQTLAPVFAPRAADRPQPGALLQLLMPGAGSDFPAAAQPDPLDPYRRDFDAAMRRKRASLRRIPPPSTAPPPPTTPPWRAGPHPADTPPGRPPADTGEESTWLYGGTTAQDPETAGTERGRYR</sequence>
<evidence type="ECO:0000259" key="2">
    <source>
        <dbReference type="PROSITE" id="PS50011"/>
    </source>
</evidence>